<dbReference type="PROSITE" id="PS51755">
    <property type="entry name" value="OMPR_PHOB"/>
    <property type="match status" value="1"/>
</dbReference>
<keyword evidence="3 5" id="KW-0238">DNA-binding</keyword>
<evidence type="ECO:0000256" key="2">
    <source>
        <dbReference type="ARBA" id="ARBA00023015"/>
    </source>
</evidence>
<dbReference type="InterPro" id="IPR016032">
    <property type="entry name" value="Sig_transdc_resp-reg_C-effctor"/>
</dbReference>
<dbReference type="Proteomes" id="UP000638560">
    <property type="component" value="Unassembled WGS sequence"/>
</dbReference>
<evidence type="ECO:0000259" key="7">
    <source>
        <dbReference type="PROSITE" id="PS51755"/>
    </source>
</evidence>
<comment type="similarity">
    <text evidence="1">Belongs to the AfsR/DnrI/RedD regulatory family.</text>
</comment>
<dbReference type="SMART" id="SM01043">
    <property type="entry name" value="BTAD"/>
    <property type="match status" value="1"/>
</dbReference>
<evidence type="ECO:0000256" key="1">
    <source>
        <dbReference type="ARBA" id="ARBA00005820"/>
    </source>
</evidence>
<dbReference type="CDD" id="cd15831">
    <property type="entry name" value="BTAD"/>
    <property type="match status" value="1"/>
</dbReference>
<evidence type="ECO:0000313" key="9">
    <source>
        <dbReference type="Proteomes" id="UP000638560"/>
    </source>
</evidence>
<dbReference type="SUPFAM" id="SSF52540">
    <property type="entry name" value="P-loop containing nucleoside triphosphate hydrolases"/>
    <property type="match status" value="1"/>
</dbReference>
<keyword evidence="9" id="KW-1185">Reference proteome</keyword>
<feature type="DNA-binding region" description="OmpR/PhoB-type" evidence="5">
    <location>
        <begin position="1"/>
        <end position="77"/>
    </location>
</feature>
<feature type="region of interest" description="Disordered" evidence="6">
    <location>
        <begin position="228"/>
        <end position="281"/>
    </location>
</feature>
<dbReference type="Gene3D" id="1.10.10.10">
    <property type="entry name" value="Winged helix-like DNA-binding domain superfamily/Winged helix DNA-binding domain"/>
    <property type="match status" value="1"/>
</dbReference>
<accession>A0ABS0GWF5</accession>
<name>A0ABS0GWF5_9ACTN</name>
<dbReference type="InterPro" id="IPR005158">
    <property type="entry name" value="BTAD"/>
</dbReference>
<reference evidence="8 9" key="1">
    <citation type="submission" date="2020-11" db="EMBL/GenBank/DDBJ databases">
        <title>A novel isolate from a Black sea contaminated sediment with potential to produce alkanes: Plantactinospora alkalitolerans sp. nov.</title>
        <authorList>
            <person name="Carro L."/>
            <person name="Veyisoglu A."/>
            <person name="Guven K."/>
            <person name="Schumann P."/>
            <person name="Klenk H.-P."/>
            <person name="Sahin N."/>
        </authorList>
    </citation>
    <scope>NUCLEOTIDE SEQUENCE [LARGE SCALE GENOMIC DNA]</scope>
    <source>
        <strain evidence="8 9">S1510</strain>
    </source>
</reference>
<dbReference type="PANTHER" id="PTHR35807">
    <property type="entry name" value="TRANSCRIPTIONAL REGULATOR REDD-RELATED"/>
    <property type="match status" value="1"/>
</dbReference>
<evidence type="ECO:0000256" key="5">
    <source>
        <dbReference type="PROSITE-ProRule" id="PRU01091"/>
    </source>
</evidence>
<dbReference type="InterPro" id="IPR001867">
    <property type="entry name" value="OmpR/PhoB-type_DNA-bd"/>
</dbReference>
<dbReference type="SUPFAM" id="SSF48452">
    <property type="entry name" value="TPR-like"/>
    <property type="match status" value="1"/>
</dbReference>
<comment type="caution">
    <text evidence="8">The sequence shown here is derived from an EMBL/GenBank/DDBJ whole genome shotgun (WGS) entry which is preliminary data.</text>
</comment>
<protein>
    <recommendedName>
        <fullName evidence="7">OmpR/PhoB-type domain-containing protein</fullName>
    </recommendedName>
</protein>
<dbReference type="SUPFAM" id="SSF46894">
    <property type="entry name" value="C-terminal effector domain of the bipartite response regulators"/>
    <property type="match status" value="1"/>
</dbReference>
<dbReference type="InterPro" id="IPR036388">
    <property type="entry name" value="WH-like_DNA-bd_sf"/>
</dbReference>
<feature type="compositionally biased region" description="Low complexity" evidence="6">
    <location>
        <begin position="255"/>
        <end position="265"/>
    </location>
</feature>
<evidence type="ECO:0000256" key="3">
    <source>
        <dbReference type="ARBA" id="ARBA00023125"/>
    </source>
</evidence>
<sequence>MVGRRQERCLLGLLLLEASRPVPIPRLVDLLWHGEPPATATAVLSTYVSRLRTALNSGADGCGDALVRRGDGYALEIDVAAVDAHRFVRLVEQARTAVGVERSRLLREALGLWRGTPLADAATPLRERVCAGLDRLRRSAMLLRIETDLALGGHEELLGELTELVERDPLDETLAGHLMIALYRAGRRQDALQTYHRTRERLAEALGLDPGHRLGALARAILRADPVLDPCPVGTDTDTDRDGNSNGNGNGNGNGNDPSAPPAGNRAATYDGVPPRPLGVPAQLPPKLSVFVGRDPELDQLDAALLPGRDEPTGVLIAVVSGTAGVGKTTLAVHWAHRQADRFPDGQLHVDLRGFEPTGSVLEPARALRGFLTALGVPPQRIPAELVEQAALYRSLLTGRRMLIMLDNAADAEQVHPLLPGSPGCAVIVTSRNRLSGLVATAGARPLLLDLPPAAEARQLLIRRIGADRVAAEPAAVDELISHCARLPLALAVAAARTAANPTFPLRALARELRSTDSRLAGFADGDTGTDVRAVFSWSYQTLSPPAARLFRLLGLHPGPNIGTSAAASLLGVPVEEVRPSLAELSRANLLVERTPGRYGCHDLLRAYSAELARELEPEAERAEAIRRVLDHYLRTAHAAARSWQFAWTIAPGWDPPDRARSRTGPPRPDPVAGRAEVAHGPPACVPDPSTGTPFDASEVAGAVRRRWT</sequence>
<organism evidence="8 9">
    <name type="scientific">Plantactinospora alkalitolerans</name>
    <dbReference type="NCBI Taxonomy" id="2789879"/>
    <lineage>
        <taxon>Bacteria</taxon>
        <taxon>Bacillati</taxon>
        <taxon>Actinomycetota</taxon>
        <taxon>Actinomycetes</taxon>
        <taxon>Micromonosporales</taxon>
        <taxon>Micromonosporaceae</taxon>
        <taxon>Plantactinospora</taxon>
    </lineage>
</organism>
<dbReference type="InterPro" id="IPR027417">
    <property type="entry name" value="P-loop_NTPase"/>
</dbReference>
<evidence type="ECO:0000256" key="4">
    <source>
        <dbReference type="ARBA" id="ARBA00023163"/>
    </source>
</evidence>
<dbReference type="RefSeq" id="WP_196202088.1">
    <property type="nucleotide sequence ID" value="NZ_JADPUN010000161.1"/>
</dbReference>
<dbReference type="InterPro" id="IPR011990">
    <property type="entry name" value="TPR-like_helical_dom_sf"/>
</dbReference>
<gene>
    <name evidence="8" type="ORF">I0C86_16335</name>
</gene>
<evidence type="ECO:0000313" key="8">
    <source>
        <dbReference type="EMBL" id="MBF9130517.1"/>
    </source>
</evidence>
<evidence type="ECO:0000256" key="6">
    <source>
        <dbReference type="SAM" id="MobiDB-lite"/>
    </source>
</evidence>
<dbReference type="Gene3D" id="1.25.40.10">
    <property type="entry name" value="Tetratricopeptide repeat domain"/>
    <property type="match status" value="1"/>
</dbReference>
<dbReference type="InterPro" id="IPR051677">
    <property type="entry name" value="AfsR-DnrI-RedD_regulator"/>
</dbReference>
<keyword evidence="2" id="KW-0805">Transcription regulation</keyword>
<dbReference type="Gene3D" id="3.40.50.300">
    <property type="entry name" value="P-loop containing nucleotide triphosphate hydrolases"/>
    <property type="match status" value="1"/>
</dbReference>
<feature type="region of interest" description="Disordered" evidence="6">
    <location>
        <begin position="655"/>
        <end position="709"/>
    </location>
</feature>
<dbReference type="SMART" id="SM00862">
    <property type="entry name" value="Trans_reg_C"/>
    <property type="match status" value="1"/>
</dbReference>
<keyword evidence="4" id="KW-0804">Transcription</keyword>
<dbReference type="PANTHER" id="PTHR35807:SF1">
    <property type="entry name" value="TRANSCRIPTIONAL REGULATOR REDD"/>
    <property type="match status" value="1"/>
</dbReference>
<feature type="domain" description="OmpR/PhoB-type" evidence="7">
    <location>
        <begin position="1"/>
        <end position="77"/>
    </location>
</feature>
<dbReference type="PRINTS" id="PR00364">
    <property type="entry name" value="DISEASERSIST"/>
</dbReference>
<proteinExistence type="inferred from homology"/>
<dbReference type="Pfam" id="PF03704">
    <property type="entry name" value="BTAD"/>
    <property type="match status" value="1"/>
</dbReference>
<dbReference type="EMBL" id="JADPUN010000161">
    <property type="protein sequence ID" value="MBF9130517.1"/>
    <property type="molecule type" value="Genomic_DNA"/>
</dbReference>